<dbReference type="OrthoDB" id="6122616at2759"/>
<keyword evidence="1" id="KW-0479">Metal-binding</keyword>
<sequence>AIQQVIPASQPYTTNKQEGLNSIIKKWNEGRILDLDHFIIEIKELVSSQQVQVSRALHGQFSKYTRVSRVESTPDNGDSTLDNDDRVHVADSEPIDDFGDLEPLQQCFTKSHLNNIIHKSDILIENNHVQEFPPNSYVVKSETVGVHFIERCKDSFKCPCPSFSNRKFCAHVLAVARTNNMVTSQVRKCLYFTPNLSKLDEVKTQNRMGGKSIKKQYKKIIPFSPEKPIVETESQSQSSQSSQHVRNLCSERGKPWRLSNEPWFALKRVDTRARKCAGCKSPFSSEYIILKHKEKDFLAGTDIVTPVAGNRYYHLNQICVQLRHGNYYAIEQLMSENLSEKEVENANSKMC</sequence>
<dbReference type="EMBL" id="CAIIXF020000012">
    <property type="protein sequence ID" value="CAH1801041.1"/>
    <property type="molecule type" value="Genomic_DNA"/>
</dbReference>
<evidence type="ECO:0000313" key="4">
    <source>
        <dbReference type="Proteomes" id="UP000749559"/>
    </source>
</evidence>
<organism evidence="3 4">
    <name type="scientific">Owenia fusiformis</name>
    <name type="common">Polychaete worm</name>
    <dbReference type="NCBI Taxonomy" id="6347"/>
    <lineage>
        <taxon>Eukaryota</taxon>
        <taxon>Metazoa</taxon>
        <taxon>Spiralia</taxon>
        <taxon>Lophotrochozoa</taxon>
        <taxon>Annelida</taxon>
        <taxon>Polychaeta</taxon>
        <taxon>Sedentaria</taxon>
        <taxon>Canalipalpata</taxon>
        <taxon>Sabellida</taxon>
        <taxon>Oweniida</taxon>
        <taxon>Oweniidae</taxon>
        <taxon>Owenia</taxon>
    </lineage>
</organism>
<evidence type="ECO:0000259" key="2">
    <source>
        <dbReference type="PROSITE" id="PS50966"/>
    </source>
</evidence>
<gene>
    <name evidence="3" type="ORF">OFUS_LOCUS24866</name>
</gene>
<proteinExistence type="predicted"/>
<dbReference type="PROSITE" id="PS50966">
    <property type="entry name" value="ZF_SWIM"/>
    <property type="match status" value="1"/>
</dbReference>
<accession>A0A8S4Q984</accession>
<dbReference type="AlphaFoldDB" id="A0A8S4Q984"/>
<keyword evidence="1" id="KW-0863">Zinc-finger</keyword>
<protein>
    <recommendedName>
        <fullName evidence="2">SWIM-type domain-containing protein</fullName>
    </recommendedName>
</protein>
<dbReference type="GO" id="GO:0008270">
    <property type="term" value="F:zinc ion binding"/>
    <property type="evidence" value="ECO:0007669"/>
    <property type="project" value="UniProtKB-KW"/>
</dbReference>
<reference evidence="3" key="1">
    <citation type="submission" date="2022-03" db="EMBL/GenBank/DDBJ databases">
        <authorList>
            <person name="Martin C."/>
        </authorList>
    </citation>
    <scope>NUCLEOTIDE SEQUENCE</scope>
</reference>
<evidence type="ECO:0000256" key="1">
    <source>
        <dbReference type="PROSITE-ProRule" id="PRU00325"/>
    </source>
</evidence>
<dbReference type="Proteomes" id="UP000749559">
    <property type="component" value="Unassembled WGS sequence"/>
</dbReference>
<name>A0A8S4Q984_OWEFU</name>
<dbReference type="InterPro" id="IPR007527">
    <property type="entry name" value="Znf_SWIM"/>
</dbReference>
<evidence type="ECO:0000313" key="3">
    <source>
        <dbReference type="EMBL" id="CAH1801041.1"/>
    </source>
</evidence>
<feature type="non-terminal residue" evidence="3">
    <location>
        <position position="351"/>
    </location>
</feature>
<keyword evidence="4" id="KW-1185">Reference proteome</keyword>
<keyword evidence="1" id="KW-0862">Zinc</keyword>
<comment type="caution">
    <text evidence="3">The sequence shown here is derived from an EMBL/GenBank/DDBJ whole genome shotgun (WGS) entry which is preliminary data.</text>
</comment>
<feature type="domain" description="SWIM-type" evidence="2">
    <location>
        <begin position="137"/>
        <end position="180"/>
    </location>
</feature>